<evidence type="ECO:0000313" key="2">
    <source>
        <dbReference type="Proteomes" id="UP000027586"/>
    </source>
</evidence>
<dbReference type="VEuPathDB" id="FungiDB:LCOR_04592.1"/>
<reference evidence="1" key="1">
    <citation type="submission" date="2013-08" db="EMBL/GenBank/DDBJ databases">
        <title>Gene expansion shapes genome architecture in the human pathogen Lichtheimia corymbifera: an evolutionary genomics analysis in the ancient terrestrial Mucorales (Mucoromycotina).</title>
        <authorList>
            <person name="Schwartze V.U."/>
            <person name="Winter S."/>
            <person name="Shelest E."/>
            <person name="Marcet-Houben M."/>
            <person name="Horn F."/>
            <person name="Wehner S."/>
            <person name="Hoffmann K."/>
            <person name="Riege K."/>
            <person name="Sammeth M."/>
            <person name="Nowrousian M."/>
            <person name="Valiante V."/>
            <person name="Linde J."/>
            <person name="Jacobsen I.D."/>
            <person name="Marz M."/>
            <person name="Brakhage A.A."/>
            <person name="Gabaldon T."/>
            <person name="Bocker S."/>
            <person name="Voigt K."/>
        </authorList>
    </citation>
    <scope>NUCLEOTIDE SEQUENCE [LARGE SCALE GENOMIC DNA]</scope>
    <source>
        <strain evidence="1">FSU 9682</strain>
    </source>
</reference>
<accession>A0A068RSP7</accession>
<keyword evidence="2" id="KW-1185">Reference proteome</keyword>
<name>A0A068RSP7_9FUNG</name>
<dbReference type="EMBL" id="CBTN010000016">
    <property type="protein sequence ID" value="CDH53213.1"/>
    <property type="molecule type" value="Genomic_DNA"/>
</dbReference>
<comment type="caution">
    <text evidence="1">The sequence shown here is derived from an EMBL/GenBank/DDBJ whole genome shotgun (WGS) entry which is preliminary data.</text>
</comment>
<organism evidence="1 2">
    <name type="scientific">Lichtheimia corymbifera JMRC:FSU:9682</name>
    <dbReference type="NCBI Taxonomy" id="1263082"/>
    <lineage>
        <taxon>Eukaryota</taxon>
        <taxon>Fungi</taxon>
        <taxon>Fungi incertae sedis</taxon>
        <taxon>Mucoromycota</taxon>
        <taxon>Mucoromycotina</taxon>
        <taxon>Mucoromycetes</taxon>
        <taxon>Mucorales</taxon>
        <taxon>Lichtheimiaceae</taxon>
        <taxon>Lichtheimia</taxon>
    </lineage>
</organism>
<protein>
    <submittedName>
        <fullName evidence="1">Uncharacterized protein</fullName>
    </submittedName>
</protein>
<evidence type="ECO:0000313" key="1">
    <source>
        <dbReference type="EMBL" id="CDH53213.1"/>
    </source>
</evidence>
<dbReference type="AlphaFoldDB" id="A0A068RSP7"/>
<gene>
    <name evidence="1" type="ORF">LCOR_04592.1</name>
</gene>
<sequence>MILGNDTQHTGSFEIQIACCLIQPIPTSRASRPTRSFFSHGQTSSSVSATIPRFFAHYISAFQHLIRQCLFQRCNYSNYYKDNNTYLFPVFQQYNSNYYKDNTPLCPIFRSMKAKYSSRYGKKTMVKSTYEPCPTPEKFPSLDKHSLLSQLGVGAVVLSRGGRRPS</sequence>
<proteinExistence type="predicted"/>
<dbReference type="Proteomes" id="UP000027586">
    <property type="component" value="Unassembled WGS sequence"/>
</dbReference>